<dbReference type="SUPFAM" id="SSF53448">
    <property type="entry name" value="Nucleotide-diphospho-sugar transferases"/>
    <property type="match status" value="1"/>
</dbReference>
<accession>A0A562VG93</accession>
<protein>
    <submittedName>
        <fullName evidence="5">Glycosyl transferase family 2</fullName>
    </submittedName>
</protein>
<dbReference type="Proteomes" id="UP000321617">
    <property type="component" value="Unassembled WGS sequence"/>
</dbReference>
<dbReference type="SUPFAM" id="SSF53756">
    <property type="entry name" value="UDP-Glycosyltransferase/glycogen phosphorylase"/>
    <property type="match status" value="1"/>
</dbReference>
<dbReference type="PANTHER" id="PTHR43685:SF5">
    <property type="entry name" value="GLYCOSYLTRANSFERASE EPSE-RELATED"/>
    <property type="match status" value="1"/>
</dbReference>
<comment type="similarity">
    <text evidence="1">Belongs to the glycosyltransferase 2 family.</text>
</comment>
<keyword evidence="2" id="KW-0328">Glycosyltransferase</keyword>
<dbReference type="CDD" id="cd00761">
    <property type="entry name" value="Glyco_tranf_GTA_type"/>
    <property type="match status" value="1"/>
</dbReference>
<keyword evidence="6" id="KW-1185">Reference proteome</keyword>
<feature type="domain" description="Glycosyltransferase 2-like" evidence="4">
    <location>
        <begin position="212"/>
        <end position="337"/>
    </location>
</feature>
<dbReference type="InterPro" id="IPR029044">
    <property type="entry name" value="Nucleotide-diphossugar_trans"/>
</dbReference>
<comment type="caution">
    <text evidence="5">The sequence shown here is derived from an EMBL/GenBank/DDBJ whole genome shotgun (WGS) entry which is preliminary data.</text>
</comment>
<dbReference type="Gene3D" id="3.40.50.2000">
    <property type="entry name" value="Glycogen Phosphorylase B"/>
    <property type="match status" value="1"/>
</dbReference>
<dbReference type="PANTHER" id="PTHR43685">
    <property type="entry name" value="GLYCOSYLTRANSFERASE"/>
    <property type="match status" value="1"/>
</dbReference>
<dbReference type="Gene3D" id="3.90.550.10">
    <property type="entry name" value="Spore Coat Polysaccharide Biosynthesis Protein SpsA, Chain A"/>
    <property type="match status" value="1"/>
</dbReference>
<sequence length="841" mass="92038">MYGLPVRSDAYPPQLLDDYLAVSRRRHPTALYATALRTGSVAARRLLARAANPSTTLEELIRAATAGEDVPGPVDVAALADLAGVVALQNARPGDVADGLALYDLASRRGGPARIPSRHQGIHAQLVYRYGDHASAARLLRTYRSMPAFVRSTLELDLANPFTVPGADAQTWLARLNALLPAPSVGLTGEDAAPFDRLTATAAPNDTARLITVVVSAYHPGTGLLTSVRSLLAQSWRHLEILVVDDGSPAEYDAVLAECDALDERVTVIRLPHNGGTYTARNTALDVARGEFVTFHDSDDWAHPLRLETQVTPLLRQPRLMATVSHALTVSDELVVTKPGRSIKPLCTPSTMFRKEEVTARLGYFDSIRKAADTEYLRRITAVFGGESLWKSGQILTLMRQGADSLSRAEFRAGWKHPAREAYQSAYQPWHHDIRTGIADPHLKVDAEPRPFAVPGRFAKRRPQEPQRYDVVLACDWRPFGGPQKSMLEEIAALTGAGVKVAVLHLESFRHMTELQKPLCRPIQELINSGTVGQVLPTDEVETRLLVLRYPPVLQFRAGETTAIRPERMVILANQAPSEMDGSDLRYVPSACTEIARELFGVAPVWYPQGPAARAALVPLLPPEDLASDDMPGIIDVNRSVIPRHGFRSELPVVGRHSRDDWTKWPADAETLLRVYPDSPDVDVRIMGGAKSAGALLGGGEPPANWLVYRRDELQVDNFLRQLDFYVYFPHPNMIEAFGRAILEALAAGCVTILPRHFEAVFGDAAIYCEPAEVAAVVAEHRADPSRFLAQSRLAQQRVRERFSHQSYLDLIRPLLTAPAVAPALPQDSAPVGTATAAPPG</sequence>
<evidence type="ECO:0000256" key="3">
    <source>
        <dbReference type="ARBA" id="ARBA00022679"/>
    </source>
</evidence>
<evidence type="ECO:0000256" key="2">
    <source>
        <dbReference type="ARBA" id="ARBA00022676"/>
    </source>
</evidence>
<gene>
    <name evidence="5" type="ORF">LX16_0138</name>
</gene>
<keyword evidence="3 5" id="KW-0808">Transferase</keyword>
<evidence type="ECO:0000313" key="5">
    <source>
        <dbReference type="EMBL" id="TWJ16923.1"/>
    </source>
</evidence>
<dbReference type="EMBL" id="VLLL01000002">
    <property type="protein sequence ID" value="TWJ16923.1"/>
    <property type="molecule type" value="Genomic_DNA"/>
</dbReference>
<dbReference type="AlphaFoldDB" id="A0A562VG93"/>
<evidence type="ECO:0000313" key="6">
    <source>
        <dbReference type="Proteomes" id="UP000321617"/>
    </source>
</evidence>
<proteinExistence type="inferred from homology"/>
<organism evidence="5 6">
    <name type="scientific">Stackebrandtia albiflava</name>
    <dbReference type="NCBI Taxonomy" id="406432"/>
    <lineage>
        <taxon>Bacteria</taxon>
        <taxon>Bacillati</taxon>
        <taxon>Actinomycetota</taxon>
        <taxon>Actinomycetes</taxon>
        <taxon>Glycomycetales</taxon>
        <taxon>Glycomycetaceae</taxon>
        <taxon>Stackebrandtia</taxon>
    </lineage>
</organism>
<evidence type="ECO:0000259" key="4">
    <source>
        <dbReference type="Pfam" id="PF00535"/>
    </source>
</evidence>
<name>A0A562VG93_9ACTN</name>
<reference evidence="5 6" key="1">
    <citation type="journal article" date="2013" name="Stand. Genomic Sci.">
        <title>Genomic Encyclopedia of Type Strains, Phase I: The one thousand microbial genomes (KMG-I) project.</title>
        <authorList>
            <person name="Kyrpides N.C."/>
            <person name="Woyke T."/>
            <person name="Eisen J.A."/>
            <person name="Garrity G."/>
            <person name="Lilburn T.G."/>
            <person name="Beck B.J."/>
            <person name="Whitman W.B."/>
            <person name="Hugenholtz P."/>
            <person name="Klenk H.P."/>
        </authorList>
    </citation>
    <scope>NUCLEOTIDE SEQUENCE [LARGE SCALE GENOMIC DNA]</scope>
    <source>
        <strain evidence="5 6">DSM 45044</strain>
    </source>
</reference>
<dbReference type="InterPro" id="IPR001173">
    <property type="entry name" value="Glyco_trans_2-like"/>
</dbReference>
<dbReference type="InterPro" id="IPR050834">
    <property type="entry name" value="Glycosyltransf_2"/>
</dbReference>
<dbReference type="GO" id="GO:0016757">
    <property type="term" value="F:glycosyltransferase activity"/>
    <property type="evidence" value="ECO:0007669"/>
    <property type="project" value="UniProtKB-KW"/>
</dbReference>
<evidence type="ECO:0000256" key="1">
    <source>
        <dbReference type="ARBA" id="ARBA00006739"/>
    </source>
</evidence>
<dbReference type="Pfam" id="PF00535">
    <property type="entry name" value="Glycos_transf_2"/>
    <property type="match status" value="1"/>
</dbReference>